<accession>A0AAV2MDI5</accession>
<reference evidence="2 3" key="1">
    <citation type="submission" date="2024-04" db="EMBL/GenBank/DDBJ databases">
        <authorList>
            <person name="Waldvogel A.-M."/>
            <person name="Schoenle A."/>
        </authorList>
    </citation>
    <scope>NUCLEOTIDE SEQUENCE [LARGE SCALE GENOMIC DNA]</scope>
</reference>
<evidence type="ECO:0000313" key="2">
    <source>
        <dbReference type="EMBL" id="CAL1611447.1"/>
    </source>
</evidence>
<evidence type="ECO:0000313" key="3">
    <source>
        <dbReference type="Proteomes" id="UP001497482"/>
    </source>
</evidence>
<sequence length="96" mass="10705">MSVLWSGKKLAAGCTFEEDSEPSLCDFSQGDDDDFDWMLFRSYGAPSSSSDLLKEGNSLLQPHTAAGYHRKSHCIVYEEPGFTKHLWGADKCRVLV</sequence>
<name>A0AAV2MDI5_KNICA</name>
<proteinExistence type="predicted"/>
<evidence type="ECO:0000259" key="1">
    <source>
        <dbReference type="PROSITE" id="PS50060"/>
    </source>
</evidence>
<dbReference type="InterPro" id="IPR000998">
    <property type="entry name" value="MAM_dom"/>
</dbReference>
<keyword evidence="3" id="KW-1185">Reference proteome</keyword>
<dbReference type="Gene3D" id="2.60.120.200">
    <property type="match status" value="1"/>
</dbReference>
<dbReference type="PROSITE" id="PS50060">
    <property type="entry name" value="MAM_2"/>
    <property type="match status" value="1"/>
</dbReference>
<protein>
    <recommendedName>
        <fullName evidence="1">MAM domain-containing protein</fullName>
    </recommendedName>
</protein>
<organism evidence="2 3">
    <name type="scientific">Knipowitschia caucasica</name>
    <name type="common">Caucasian dwarf goby</name>
    <name type="synonym">Pomatoschistus caucasicus</name>
    <dbReference type="NCBI Taxonomy" id="637954"/>
    <lineage>
        <taxon>Eukaryota</taxon>
        <taxon>Metazoa</taxon>
        <taxon>Chordata</taxon>
        <taxon>Craniata</taxon>
        <taxon>Vertebrata</taxon>
        <taxon>Euteleostomi</taxon>
        <taxon>Actinopterygii</taxon>
        <taxon>Neopterygii</taxon>
        <taxon>Teleostei</taxon>
        <taxon>Neoteleostei</taxon>
        <taxon>Acanthomorphata</taxon>
        <taxon>Gobiaria</taxon>
        <taxon>Gobiiformes</taxon>
        <taxon>Gobioidei</taxon>
        <taxon>Gobiidae</taxon>
        <taxon>Gobiinae</taxon>
        <taxon>Knipowitschia</taxon>
    </lineage>
</organism>
<gene>
    <name evidence="2" type="ORF">KC01_LOCUS37861</name>
</gene>
<dbReference type="EMBL" id="OZ035829">
    <property type="protein sequence ID" value="CAL1611447.1"/>
    <property type="molecule type" value="Genomic_DNA"/>
</dbReference>
<dbReference type="Proteomes" id="UP001497482">
    <property type="component" value="Chromosome 7"/>
</dbReference>
<dbReference type="GO" id="GO:0016020">
    <property type="term" value="C:membrane"/>
    <property type="evidence" value="ECO:0007669"/>
    <property type="project" value="InterPro"/>
</dbReference>
<feature type="domain" description="MAM" evidence="1">
    <location>
        <begin position="12"/>
        <end position="37"/>
    </location>
</feature>
<dbReference type="AlphaFoldDB" id="A0AAV2MDI5"/>